<dbReference type="AlphaFoldDB" id="D8RSS7"/>
<dbReference type="Pfam" id="PF23209">
    <property type="entry name" value="IDM1_C"/>
    <property type="match status" value="1"/>
</dbReference>
<dbReference type="PANTHER" id="PTHR46309">
    <property type="entry name" value="PHD FINGER PROTEIN 12"/>
    <property type="match status" value="1"/>
</dbReference>
<protein>
    <recommendedName>
        <fullName evidence="11">PHD-type domain-containing protein</fullName>
    </recommendedName>
</protein>
<evidence type="ECO:0000256" key="4">
    <source>
        <dbReference type="ARBA" id="ARBA00022833"/>
    </source>
</evidence>
<accession>D8RSS7</accession>
<dbReference type="InterPro" id="IPR056511">
    <property type="entry name" value="IDM1_C"/>
</dbReference>
<dbReference type="InterPro" id="IPR019787">
    <property type="entry name" value="Znf_PHD-finger"/>
</dbReference>
<comment type="subcellular location">
    <subcellularLocation>
        <location evidence="1">Nucleus</location>
    </subcellularLocation>
</comment>
<reference evidence="9 10" key="1">
    <citation type="journal article" date="2011" name="Science">
        <title>The Selaginella genome identifies genetic changes associated with the evolution of vascular plants.</title>
        <authorList>
            <person name="Banks J.A."/>
            <person name="Nishiyama T."/>
            <person name="Hasebe M."/>
            <person name="Bowman J.L."/>
            <person name="Gribskov M."/>
            <person name="dePamphilis C."/>
            <person name="Albert V.A."/>
            <person name="Aono N."/>
            <person name="Aoyama T."/>
            <person name="Ambrose B.A."/>
            <person name="Ashton N.W."/>
            <person name="Axtell M.J."/>
            <person name="Barker E."/>
            <person name="Barker M.S."/>
            <person name="Bennetzen J.L."/>
            <person name="Bonawitz N.D."/>
            <person name="Chapple C."/>
            <person name="Cheng C."/>
            <person name="Correa L.G."/>
            <person name="Dacre M."/>
            <person name="DeBarry J."/>
            <person name="Dreyer I."/>
            <person name="Elias M."/>
            <person name="Engstrom E.M."/>
            <person name="Estelle M."/>
            <person name="Feng L."/>
            <person name="Finet C."/>
            <person name="Floyd S.K."/>
            <person name="Frommer W.B."/>
            <person name="Fujita T."/>
            <person name="Gramzow L."/>
            <person name="Gutensohn M."/>
            <person name="Harholt J."/>
            <person name="Hattori M."/>
            <person name="Heyl A."/>
            <person name="Hirai T."/>
            <person name="Hiwatashi Y."/>
            <person name="Ishikawa M."/>
            <person name="Iwata M."/>
            <person name="Karol K.G."/>
            <person name="Koehler B."/>
            <person name="Kolukisaoglu U."/>
            <person name="Kubo M."/>
            <person name="Kurata T."/>
            <person name="Lalonde S."/>
            <person name="Li K."/>
            <person name="Li Y."/>
            <person name="Litt A."/>
            <person name="Lyons E."/>
            <person name="Manning G."/>
            <person name="Maruyama T."/>
            <person name="Michael T.P."/>
            <person name="Mikami K."/>
            <person name="Miyazaki S."/>
            <person name="Morinaga S."/>
            <person name="Murata T."/>
            <person name="Mueller-Roeber B."/>
            <person name="Nelson D.R."/>
            <person name="Obara M."/>
            <person name="Oguri Y."/>
            <person name="Olmstead R.G."/>
            <person name="Onodera N."/>
            <person name="Petersen B.L."/>
            <person name="Pils B."/>
            <person name="Prigge M."/>
            <person name="Rensing S.A."/>
            <person name="Riano-Pachon D.M."/>
            <person name="Roberts A.W."/>
            <person name="Sato Y."/>
            <person name="Scheller H.V."/>
            <person name="Schulz B."/>
            <person name="Schulz C."/>
            <person name="Shakirov E.V."/>
            <person name="Shibagaki N."/>
            <person name="Shinohara N."/>
            <person name="Shippen D.E."/>
            <person name="Soerensen I."/>
            <person name="Sotooka R."/>
            <person name="Sugimoto N."/>
            <person name="Sugita M."/>
            <person name="Sumikawa N."/>
            <person name="Tanurdzic M."/>
            <person name="Theissen G."/>
            <person name="Ulvskov P."/>
            <person name="Wakazuki S."/>
            <person name="Weng J.K."/>
            <person name="Willats W.W."/>
            <person name="Wipf D."/>
            <person name="Wolf P.G."/>
            <person name="Yang L."/>
            <person name="Zimmer A.D."/>
            <person name="Zhu Q."/>
            <person name="Mitros T."/>
            <person name="Hellsten U."/>
            <person name="Loque D."/>
            <person name="Otillar R."/>
            <person name="Salamov A."/>
            <person name="Schmutz J."/>
            <person name="Shapiro H."/>
            <person name="Lindquist E."/>
            <person name="Lucas S."/>
            <person name="Rokhsar D."/>
            <person name="Grigoriev I.V."/>
        </authorList>
    </citation>
    <scope>NUCLEOTIDE SEQUENCE [LARGE SCALE GENOMIC DNA]</scope>
</reference>
<dbReference type="InterPro" id="IPR032308">
    <property type="entry name" value="TDBD"/>
</dbReference>
<dbReference type="Gramene" id="EFJ24916">
    <property type="protein sequence ID" value="EFJ24916"/>
    <property type="gene ID" value="SELMODRAFT_100329"/>
</dbReference>
<sequence>MEIVLHDVTKYEAKRTILSWLLETKMLHEFQKVSYVDKKTRQVLLEGIVRFEGIVCSCCKKLWSLSGFEAHSGTSQRRACASIFNNKGESLLDLQVQAWELLDSKVNPKENVKAAPSDENDDACGVCGDGGRLICCDHCPSTYHLSCLLLKELPEGEWFCPSCRCAICGGSEYNADGSSFNEMTVLLCDQCEREYHVSCLYSRGMAKMTSCPDDSWFCGDHCDKIFQGLRKLVGISNNIGEGLSWTLLRSGEDDLPSANSMNREQMAEHRSKLAVALGVMQECFLPMVDPRTKIDLVTHILYNRGKAEVNRLNFRGFYTVVLEKDDEVISVASIRIHGGLLAEMPLIGTRFHHRRQGMCRRLVRAIEGLLQRLGIRSFVLPAVPELLHTWKNAFGFQEMAPTQRLELVKLSVVSFPGVTLLQKPLQTPRWSCRCCCLHHSGGRRYPRCVAFCLSGMIIYLPLTSPRYR</sequence>
<evidence type="ECO:0000313" key="10">
    <source>
        <dbReference type="Proteomes" id="UP000001514"/>
    </source>
</evidence>
<dbReference type="GO" id="GO:0008270">
    <property type="term" value="F:zinc ion binding"/>
    <property type="evidence" value="ECO:0007669"/>
    <property type="project" value="UniProtKB-KW"/>
</dbReference>
<dbReference type="FunCoup" id="D8RSS7">
    <property type="interactions" value="2260"/>
</dbReference>
<dbReference type="GO" id="GO:0016747">
    <property type="term" value="F:acyltransferase activity, transferring groups other than amino-acyl groups"/>
    <property type="evidence" value="ECO:0007669"/>
    <property type="project" value="InterPro"/>
</dbReference>
<keyword evidence="5" id="KW-0539">Nucleus</keyword>
<feature type="domain" description="PHD-type" evidence="7">
    <location>
        <begin position="121"/>
        <end position="166"/>
    </location>
</feature>
<keyword evidence="3 6" id="KW-0863">Zinc-finger</keyword>
<evidence type="ECO:0000313" key="9">
    <source>
        <dbReference type="EMBL" id="EFJ24916.1"/>
    </source>
</evidence>
<keyword evidence="2" id="KW-0479">Metal-binding</keyword>
<dbReference type="InterPro" id="IPR013083">
    <property type="entry name" value="Znf_RING/FYVE/PHD"/>
</dbReference>
<dbReference type="InterPro" id="IPR042163">
    <property type="entry name" value="PHF12"/>
</dbReference>
<dbReference type="Gene3D" id="3.30.40.10">
    <property type="entry name" value="Zinc/RING finger domain, C3HC4 (zinc finger)"/>
    <property type="match status" value="2"/>
</dbReference>
<dbReference type="InterPro" id="IPR000182">
    <property type="entry name" value="GNAT_dom"/>
</dbReference>
<dbReference type="InterPro" id="IPR016181">
    <property type="entry name" value="Acyl_CoA_acyltransferase"/>
</dbReference>
<evidence type="ECO:0000259" key="7">
    <source>
        <dbReference type="PROSITE" id="PS50016"/>
    </source>
</evidence>
<dbReference type="PROSITE" id="PS50016">
    <property type="entry name" value="ZF_PHD_2"/>
    <property type="match status" value="1"/>
</dbReference>
<dbReference type="InterPro" id="IPR011011">
    <property type="entry name" value="Znf_FYVE_PHD"/>
</dbReference>
<evidence type="ECO:0000259" key="8">
    <source>
        <dbReference type="PROSITE" id="PS51186"/>
    </source>
</evidence>
<dbReference type="SUPFAM" id="SSF57903">
    <property type="entry name" value="FYVE/PHD zinc finger"/>
    <property type="match status" value="2"/>
</dbReference>
<dbReference type="GO" id="GO:0003714">
    <property type="term" value="F:transcription corepressor activity"/>
    <property type="evidence" value="ECO:0007669"/>
    <property type="project" value="InterPro"/>
</dbReference>
<dbReference type="Pfam" id="PF16135">
    <property type="entry name" value="TDBD"/>
    <property type="match status" value="1"/>
</dbReference>
<dbReference type="HOGENOM" id="CLU_009819_2_1_1"/>
<dbReference type="eggNOG" id="ENOG502QTVY">
    <property type="taxonomic scope" value="Eukaryota"/>
</dbReference>
<evidence type="ECO:0000256" key="5">
    <source>
        <dbReference type="ARBA" id="ARBA00023242"/>
    </source>
</evidence>
<dbReference type="EMBL" id="GL377588">
    <property type="protein sequence ID" value="EFJ24916.1"/>
    <property type="molecule type" value="Genomic_DNA"/>
</dbReference>
<dbReference type="STRING" id="88036.D8RSS7"/>
<keyword evidence="10" id="KW-1185">Reference proteome</keyword>
<dbReference type="OMA" id="TLMFHDS"/>
<dbReference type="InterPro" id="IPR001965">
    <property type="entry name" value="Znf_PHD"/>
</dbReference>
<dbReference type="Pfam" id="PF00628">
    <property type="entry name" value="PHD"/>
    <property type="match status" value="1"/>
</dbReference>
<evidence type="ECO:0000256" key="1">
    <source>
        <dbReference type="ARBA" id="ARBA00004123"/>
    </source>
</evidence>
<dbReference type="Gene3D" id="3.40.630.30">
    <property type="match status" value="1"/>
</dbReference>
<feature type="domain" description="N-acetyltransferase" evidence="8">
    <location>
        <begin position="261"/>
        <end position="426"/>
    </location>
</feature>
<keyword evidence="4" id="KW-0862">Zinc</keyword>
<evidence type="ECO:0000256" key="3">
    <source>
        <dbReference type="ARBA" id="ARBA00022771"/>
    </source>
</evidence>
<evidence type="ECO:0000256" key="6">
    <source>
        <dbReference type="PROSITE-ProRule" id="PRU00146"/>
    </source>
</evidence>
<dbReference type="GO" id="GO:0005634">
    <property type="term" value="C:nucleus"/>
    <property type="evidence" value="ECO:0007669"/>
    <property type="project" value="UniProtKB-SubCell"/>
</dbReference>
<dbReference type="PANTHER" id="PTHR46309:SF1">
    <property type="entry name" value="PHD FINGER PROTEIN 12"/>
    <property type="match status" value="1"/>
</dbReference>
<dbReference type="PROSITE" id="PS51186">
    <property type="entry name" value="GNAT"/>
    <property type="match status" value="1"/>
</dbReference>
<organism evidence="10">
    <name type="scientific">Selaginella moellendorffii</name>
    <name type="common">Spikemoss</name>
    <dbReference type="NCBI Taxonomy" id="88036"/>
    <lineage>
        <taxon>Eukaryota</taxon>
        <taxon>Viridiplantae</taxon>
        <taxon>Streptophyta</taxon>
        <taxon>Embryophyta</taxon>
        <taxon>Tracheophyta</taxon>
        <taxon>Lycopodiopsida</taxon>
        <taxon>Selaginellales</taxon>
        <taxon>Selaginellaceae</taxon>
        <taxon>Selaginella</taxon>
    </lineage>
</organism>
<evidence type="ECO:0008006" key="11">
    <source>
        <dbReference type="Google" id="ProtNLM"/>
    </source>
</evidence>
<dbReference type="KEGG" id="smo:SELMODRAFT_100329"/>
<dbReference type="Proteomes" id="UP000001514">
    <property type="component" value="Unassembled WGS sequence"/>
</dbReference>
<name>D8RSS7_SELML</name>
<gene>
    <name evidence="9" type="ORF">SELMODRAFT_100329</name>
</gene>
<dbReference type="SUPFAM" id="SSF55729">
    <property type="entry name" value="Acyl-CoA N-acyltransferases (Nat)"/>
    <property type="match status" value="1"/>
</dbReference>
<proteinExistence type="predicted"/>
<dbReference type="CDD" id="cd04301">
    <property type="entry name" value="NAT_SF"/>
    <property type="match status" value="1"/>
</dbReference>
<evidence type="ECO:0000256" key="2">
    <source>
        <dbReference type="ARBA" id="ARBA00022723"/>
    </source>
</evidence>
<dbReference type="InParanoid" id="D8RSS7"/>
<dbReference type="SMART" id="SM00249">
    <property type="entry name" value="PHD"/>
    <property type="match status" value="2"/>
</dbReference>